<proteinExistence type="inferred from homology"/>
<dbReference type="PANTHER" id="PTHR30474:SF2">
    <property type="entry name" value="PEPTIDOGLYCAN GLYCOSYLTRANSFERASE FTSW-RELATED"/>
    <property type="match status" value="1"/>
</dbReference>
<evidence type="ECO:0000313" key="18">
    <source>
        <dbReference type="Proteomes" id="UP001500657"/>
    </source>
</evidence>
<dbReference type="EMBL" id="BAAAFO010000003">
    <property type="protein sequence ID" value="GAA0254321.1"/>
    <property type="molecule type" value="Genomic_DNA"/>
</dbReference>
<comment type="catalytic activity">
    <reaction evidence="15 16">
        <text>[GlcNAc-(1-&gt;4)-Mur2Ac(oyl-L-Ala-gamma-D-Glu-L-Lys-D-Ala-D-Ala)](n)-di-trans,octa-cis-undecaprenyl diphosphate + beta-D-GlcNAc-(1-&gt;4)-Mur2Ac(oyl-L-Ala-gamma-D-Glu-L-Lys-D-Ala-D-Ala)-di-trans,octa-cis-undecaprenyl diphosphate = [GlcNAc-(1-&gt;4)-Mur2Ac(oyl-L-Ala-gamma-D-Glu-L-Lys-D-Ala-D-Ala)](n+1)-di-trans,octa-cis-undecaprenyl diphosphate + di-trans,octa-cis-undecaprenyl diphosphate + H(+)</text>
        <dbReference type="Rhea" id="RHEA:23708"/>
        <dbReference type="Rhea" id="RHEA-COMP:9602"/>
        <dbReference type="Rhea" id="RHEA-COMP:9603"/>
        <dbReference type="ChEBI" id="CHEBI:15378"/>
        <dbReference type="ChEBI" id="CHEBI:58405"/>
        <dbReference type="ChEBI" id="CHEBI:60033"/>
        <dbReference type="ChEBI" id="CHEBI:78435"/>
        <dbReference type="EC" id="2.4.99.28"/>
    </reaction>
</comment>
<keyword evidence="13 16" id="KW-0961">Cell wall biogenesis/degradation</keyword>
<keyword evidence="9 16" id="KW-0573">Peptidoglycan synthesis</keyword>
<feature type="transmembrane region" description="Helical" evidence="16">
    <location>
        <begin position="116"/>
        <end position="138"/>
    </location>
</feature>
<dbReference type="HAMAP" id="MF_00913">
    <property type="entry name" value="PGT_FtsW_proteobact"/>
    <property type="match status" value="1"/>
</dbReference>
<evidence type="ECO:0000256" key="5">
    <source>
        <dbReference type="ARBA" id="ARBA00022676"/>
    </source>
</evidence>
<comment type="caution">
    <text evidence="17">The sequence shown here is derived from an EMBL/GenBank/DDBJ whole genome shotgun (WGS) entry which is preliminary data.</text>
</comment>
<evidence type="ECO:0000256" key="3">
    <source>
        <dbReference type="ARBA" id="ARBA00022475"/>
    </source>
</evidence>
<feature type="transmembrane region" description="Helical" evidence="16">
    <location>
        <begin position="195"/>
        <end position="212"/>
    </location>
</feature>
<keyword evidence="12 16" id="KW-0131">Cell cycle</keyword>
<feature type="transmembrane region" description="Helical" evidence="16">
    <location>
        <begin position="351"/>
        <end position="370"/>
    </location>
</feature>
<keyword evidence="3 16" id="KW-1003">Cell membrane</keyword>
<name>A0ABP3E9A7_9GAMM</name>
<evidence type="ECO:0000256" key="14">
    <source>
        <dbReference type="ARBA" id="ARBA00038053"/>
    </source>
</evidence>
<evidence type="ECO:0000256" key="13">
    <source>
        <dbReference type="ARBA" id="ARBA00023316"/>
    </source>
</evidence>
<evidence type="ECO:0000256" key="4">
    <source>
        <dbReference type="ARBA" id="ARBA00022618"/>
    </source>
</evidence>
<organism evidence="17 18">
    <name type="scientific">Rhodanobacter caeni</name>
    <dbReference type="NCBI Taxonomy" id="657654"/>
    <lineage>
        <taxon>Bacteria</taxon>
        <taxon>Pseudomonadati</taxon>
        <taxon>Pseudomonadota</taxon>
        <taxon>Gammaproteobacteria</taxon>
        <taxon>Lysobacterales</taxon>
        <taxon>Rhodanobacteraceae</taxon>
        <taxon>Rhodanobacter</taxon>
    </lineage>
</organism>
<evidence type="ECO:0000256" key="11">
    <source>
        <dbReference type="ARBA" id="ARBA00023136"/>
    </source>
</evidence>
<keyword evidence="8 16" id="KW-0133">Cell shape</keyword>
<dbReference type="InterPro" id="IPR001182">
    <property type="entry name" value="FtsW/RodA"/>
</dbReference>
<dbReference type="InterPro" id="IPR013437">
    <property type="entry name" value="FtsW"/>
</dbReference>
<evidence type="ECO:0000256" key="12">
    <source>
        <dbReference type="ARBA" id="ARBA00023306"/>
    </source>
</evidence>
<feature type="transmembrane region" description="Helical" evidence="16">
    <location>
        <begin position="21"/>
        <end position="41"/>
    </location>
</feature>
<keyword evidence="5 16" id="KW-0328">Glycosyltransferase</keyword>
<accession>A0ABP3E9A7</accession>
<gene>
    <name evidence="16 17" type="primary">ftsW</name>
    <name evidence="17" type="ORF">GCM10009126_19420</name>
</gene>
<keyword evidence="16" id="KW-0997">Cell inner membrane</keyword>
<comment type="pathway">
    <text evidence="2 16">Cell wall biogenesis; peptidoglycan biosynthesis.</text>
</comment>
<comment type="subcellular location">
    <subcellularLocation>
        <location evidence="16">Cell inner membrane</location>
        <topology evidence="16">Multi-pass membrane protein</topology>
    </subcellularLocation>
    <subcellularLocation>
        <location evidence="1">Cell membrane</location>
        <topology evidence="1">Multi-pass membrane protein</topology>
    </subcellularLocation>
    <text evidence="16">Localizes to the division septum.</text>
</comment>
<feature type="transmembrane region" description="Helical" evidence="16">
    <location>
        <begin position="83"/>
        <end position="104"/>
    </location>
</feature>
<feature type="transmembrane region" description="Helical" evidence="16">
    <location>
        <begin position="150"/>
        <end position="167"/>
    </location>
</feature>
<keyword evidence="4 16" id="KW-0132">Cell division</keyword>
<evidence type="ECO:0000313" key="17">
    <source>
        <dbReference type="EMBL" id="GAA0254321.1"/>
    </source>
</evidence>
<reference evidence="18" key="1">
    <citation type="journal article" date="2019" name="Int. J. Syst. Evol. Microbiol.">
        <title>The Global Catalogue of Microorganisms (GCM) 10K type strain sequencing project: providing services to taxonomists for standard genome sequencing and annotation.</title>
        <authorList>
            <consortium name="The Broad Institute Genomics Platform"/>
            <consortium name="The Broad Institute Genome Sequencing Center for Infectious Disease"/>
            <person name="Wu L."/>
            <person name="Ma J."/>
        </authorList>
    </citation>
    <scope>NUCLEOTIDE SEQUENCE [LARGE SCALE GENOMIC DNA]</scope>
    <source>
        <strain evidence="18">JCM 16242</strain>
    </source>
</reference>
<evidence type="ECO:0000256" key="9">
    <source>
        <dbReference type="ARBA" id="ARBA00022984"/>
    </source>
</evidence>
<evidence type="ECO:0000256" key="16">
    <source>
        <dbReference type="HAMAP-Rule" id="MF_00913"/>
    </source>
</evidence>
<keyword evidence="11 16" id="KW-0472">Membrane</keyword>
<feature type="transmembrane region" description="Helical" evidence="16">
    <location>
        <begin position="173"/>
        <end position="190"/>
    </location>
</feature>
<keyword evidence="10 16" id="KW-1133">Transmembrane helix</keyword>
<feature type="transmembrane region" description="Helical" evidence="16">
    <location>
        <begin position="273"/>
        <end position="298"/>
    </location>
</feature>
<evidence type="ECO:0000256" key="7">
    <source>
        <dbReference type="ARBA" id="ARBA00022692"/>
    </source>
</evidence>
<evidence type="ECO:0000256" key="6">
    <source>
        <dbReference type="ARBA" id="ARBA00022679"/>
    </source>
</evidence>
<dbReference type="PANTHER" id="PTHR30474">
    <property type="entry name" value="CELL CYCLE PROTEIN"/>
    <property type="match status" value="1"/>
</dbReference>
<feature type="transmembrane region" description="Helical" evidence="16">
    <location>
        <begin position="318"/>
        <end position="339"/>
    </location>
</feature>
<protein>
    <recommendedName>
        <fullName evidence="16">Probable peptidoglycan glycosyltransferase FtsW</fullName>
        <shortName evidence="16">PGT</shortName>
        <ecNumber evidence="16">2.4.99.28</ecNumber>
    </recommendedName>
    <alternativeName>
        <fullName evidence="16">Cell division protein FtsW</fullName>
    </alternativeName>
    <alternativeName>
        <fullName evidence="16">Cell wall polymerase</fullName>
    </alternativeName>
    <alternativeName>
        <fullName evidence="16">Peptidoglycan polymerase</fullName>
        <shortName evidence="16">PG polymerase</shortName>
    </alternativeName>
</protein>
<keyword evidence="18" id="KW-1185">Reference proteome</keyword>
<dbReference type="Pfam" id="PF01098">
    <property type="entry name" value="FTSW_RODA_SPOVE"/>
    <property type="match status" value="1"/>
</dbReference>
<dbReference type="RefSeq" id="WP_343882583.1">
    <property type="nucleotide sequence ID" value="NZ_BAAAFO010000003.1"/>
</dbReference>
<sequence length="410" mass="43954">MFDVSQAKRRHGPRGSFDLPLLVALVALAGIGVVMVASSSISVADSQHLGAFYYLKRHLVFLSLGLLAAGVAMRTEMKLLEKFAFPLLALAFVLLVAVFVPHLGMRINGARRWLNLLVTSFQPVEAVKLILVVYIGSYLVRHRENVETRFLGLFKPVMVAGLIVLLLLAQPDFGSATLVIAVTIAMVWLGGARPIFLFLMGLPLMPLLYVAATGESYRMKRLTSFMDPWKDPFNDGFQLTQSLMAIGRGEWTGVGLGSSVLKLSYLPEAHTDFIFAVIGEELGLAGVVMVIGLFALAVGRGLHLGLKGVEVGQRFSGYVAFGTSLMLAMQAIVSVGVNLGALPTKGLTLPLISYGGSSMVLTCAMAGVLLRATFEINRALDARYMATRMPAAVTAVDANAAALPREQVAA</sequence>
<evidence type="ECO:0000256" key="1">
    <source>
        <dbReference type="ARBA" id="ARBA00004651"/>
    </source>
</evidence>
<evidence type="ECO:0000256" key="8">
    <source>
        <dbReference type="ARBA" id="ARBA00022960"/>
    </source>
</evidence>
<keyword evidence="6 16" id="KW-0808">Transferase</keyword>
<comment type="function">
    <text evidence="16">Peptidoglycan polymerase that is essential for cell division.</text>
</comment>
<comment type="similarity">
    <text evidence="14 16">Belongs to the SEDS family. FtsW subfamily.</text>
</comment>
<evidence type="ECO:0000256" key="15">
    <source>
        <dbReference type="ARBA" id="ARBA00049902"/>
    </source>
</evidence>
<evidence type="ECO:0000256" key="10">
    <source>
        <dbReference type="ARBA" id="ARBA00022989"/>
    </source>
</evidence>
<keyword evidence="7 16" id="KW-0812">Transmembrane</keyword>
<feature type="transmembrane region" description="Helical" evidence="16">
    <location>
        <begin position="53"/>
        <end position="71"/>
    </location>
</feature>
<dbReference type="Proteomes" id="UP001500657">
    <property type="component" value="Unassembled WGS sequence"/>
</dbReference>
<dbReference type="NCBIfam" id="TIGR02614">
    <property type="entry name" value="ftsW"/>
    <property type="match status" value="1"/>
</dbReference>
<evidence type="ECO:0000256" key="2">
    <source>
        <dbReference type="ARBA" id="ARBA00004752"/>
    </source>
</evidence>
<dbReference type="EC" id="2.4.99.28" evidence="16"/>